<keyword evidence="2" id="KW-1003">Cell membrane</keyword>
<keyword evidence="6 12" id="KW-1133">Transmembrane helix</keyword>
<evidence type="ECO:0000256" key="11">
    <source>
        <dbReference type="SAM" id="Coils"/>
    </source>
</evidence>
<feature type="transmembrane region" description="Helical" evidence="12">
    <location>
        <begin position="15"/>
        <end position="37"/>
    </location>
</feature>
<dbReference type="InterPro" id="IPR033479">
    <property type="entry name" value="dCache_1"/>
</dbReference>
<evidence type="ECO:0000313" key="17">
    <source>
        <dbReference type="Proteomes" id="UP001519307"/>
    </source>
</evidence>
<name>A0ABS4KP42_9CLOT</name>
<evidence type="ECO:0000256" key="3">
    <source>
        <dbReference type="ARBA" id="ARBA00022500"/>
    </source>
</evidence>
<dbReference type="InterPro" id="IPR000727">
    <property type="entry name" value="T_SNARE_dom"/>
</dbReference>
<evidence type="ECO:0000256" key="7">
    <source>
        <dbReference type="ARBA" id="ARBA00023136"/>
    </source>
</evidence>
<dbReference type="Gene3D" id="1.10.287.950">
    <property type="entry name" value="Methyl-accepting chemotaxis protein"/>
    <property type="match status" value="1"/>
</dbReference>
<evidence type="ECO:0000256" key="5">
    <source>
        <dbReference type="ARBA" id="ARBA00022692"/>
    </source>
</evidence>
<keyword evidence="11" id="KW-0175">Coiled coil</keyword>
<comment type="subcellular location">
    <subcellularLocation>
        <location evidence="1">Cell inner membrane</location>
        <topology evidence="1">Multi-pass membrane protein</topology>
    </subcellularLocation>
</comment>
<dbReference type="SMART" id="SM00304">
    <property type="entry name" value="HAMP"/>
    <property type="match status" value="1"/>
</dbReference>
<dbReference type="CDD" id="cd12912">
    <property type="entry name" value="PDC2_MCP_like"/>
    <property type="match status" value="1"/>
</dbReference>
<dbReference type="PANTHER" id="PTHR32089:SF112">
    <property type="entry name" value="LYSOZYME-LIKE PROTEIN-RELATED"/>
    <property type="match status" value="1"/>
</dbReference>
<feature type="coiled-coil region" evidence="11">
    <location>
        <begin position="622"/>
        <end position="649"/>
    </location>
</feature>
<dbReference type="Gene3D" id="1.10.8.500">
    <property type="entry name" value="HAMP domain in histidine kinase"/>
    <property type="match status" value="1"/>
</dbReference>
<dbReference type="Proteomes" id="UP001519307">
    <property type="component" value="Unassembled WGS sequence"/>
</dbReference>
<keyword evidence="4" id="KW-0997">Cell inner membrane</keyword>
<evidence type="ECO:0000256" key="12">
    <source>
        <dbReference type="SAM" id="Phobius"/>
    </source>
</evidence>
<organism evidence="16 17">
    <name type="scientific">Clostridium algifaecis</name>
    <dbReference type="NCBI Taxonomy" id="1472040"/>
    <lineage>
        <taxon>Bacteria</taxon>
        <taxon>Bacillati</taxon>
        <taxon>Bacillota</taxon>
        <taxon>Clostridia</taxon>
        <taxon>Eubacteriales</taxon>
        <taxon>Clostridiaceae</taxon>
        <taxon>Clostridium</taxon>
    </lineage>
</organism>
<dbReference type="PANTHER" id="PTHR32089">
    <property type="entry name" value="METHYL-ACCEPTING CHEMOTAXIS PROTEIN MCPB"/>
    <property type="match status" value="1"/>
</dbReference>
<feature type="domain" description="T-SNARE coiled-coil homology" evidence="14">
    <location>
        <begin position="591"/>
        <end position="653"/>
    </location>
</feature>
<comment type="caution">
    <text evidence="16">The sequence shown here is derived from an EMBL/GenBank/DDBJ whole genome shotgun (WGS) entry which is preliminary data.</text>
</comment>
<sequence length="669" mass="73319">MEKKLSSNKSVKFKITLAISVLVVLICVILSVVSYSISAHYLNESVNSELIERADDVSKYVSSYLTNKQAELEGIAKLPNIKSMNWQTQKPDLINESSKLGFEKLSIVNLNGQICSTLSDKLTDVSKLDYVKLCLQGKKGFANPKKSIINGDIIMDIYVPIKNDNGTVMGAMLGTLSVQKLNNFLQQMKFSNSAYAYVINKEGTVVMHKDVSFVQKQYNPIKEAQKDPSYTELADCIKEIVAGKSGLSKYTFNGEKKILAYAPISATNWFVVAAAGESEYFKSVKTIRITQIICTILFILFGIIVARVISKSVTSPLLKIRKFAKKISVYDFSTPIDITKEDEFGETAEALNTAQENVKELVKTMMDNSENISASSEELAASVEELVRKSENIRNSVEKISTGSQETSAASEEITASIEEVNSSINELSSKAMEGSNMSNKAKKMAVSAYDNGNKAIDKSQSVYKEKQGEVAEVVKKSKIVDNIRVMAETIASIADQTNLLALNAAIEAARAGEHGKGFAVVAEEVRKLAEQSADSVTKIQNMIAKVQDAFKAGTDTTSGMLKFIEEDVNPQFKSFQDMGNRYHEDSDFVSKMSDEIAAMSEEIAATVGQVSEAAQNMAGNAQTSAENVDNIKENVDEVTSEVEQISKTSQSQAELAQKLNEIVQKFEI</sequence>
<reference evidence="16 17" key="1">
    <citation type="submission" date="2021-03" db="EMBL/GenBank/DDBJ databases">
        <title>Genomic Encyclopedia of Type Strains, Phase IV (KMG-IV): sequencing the most valuable type-strain genomes for metagenomic binning, comparative biology and taxonomic classification.</title>
        <authorList>
            <person name="Goeker M."/>
        </authorList>
    </citation>
    <scope>NUCLEOTIDE SEQUENCE [LARGE SCALE GENOMIC DNA]</scope>
    <source>
        <strain evidence="16 17">DSM 28783</strain>
    </source>
</reference>
<dbReference type="Pfam" id="PF02743">
    <property type="entry name" value="dCache_1"/>
    <property type="match status" value="1"/>
</dbReference>
<protein>
    <submittedName>
        <fullName evidence="16">Methyl-accepting chemotaxis protein</fullName>
    </submittedName>
</protein>
<dbReference type="Gene3D" id="3.30.450.20">
    <property type="entry name" value="PAS domain"/>
    <property type="match status" value="1"/>
</dbReference>
<evidence type="ECO:0000259" key="13">
    <source>
        <dbReference type="PROSITE" id="PS50111"/>
    </source>
</evidence>
<accession>A0ABS4KP42</accession>
<keyword evidence="17" id="KW-1185">Reference proteome</keyword>
<evidence type="ECO:0000256" key="10">
    <source>
        <dbReference type="PROSITE-ProRule" id="PRU00284"/>
    </source>
</evidence>
<evidence type="ECO:0000256" key="2">
    <source>
        <dbReference type="ARBA" id="ARBA00022475"/>
    </source>
</evidence>
<keyword evidence="3" id="KW-0145">Chemotaxis</keyword>
<proteinExistence type="inferred from homology"/>
<gene>
    <name evidence="16" type="ORF">J2Z42_000005</name>
</gene>
<evidence type="ECO:0000256" key="4">
    <source>
        <dbReference type="ARBA" id="ARBA00022519"/>
    </source>
</evidence>
<dbReference type="PROSITE" id="PS50192">
    <property type="entry name" value="T_SNARE"/>
    <property type="match status" value="1"/>
</dbReference>
<dbReference type="Pfam" id="PF00015">
    <property type="entry name" value="MCPsignal"/>
    <property type="match status" value="1"/>
</dbReference>
<evidence type="ECO:0000313" key="16">
    <source>
        <dbReference type="EMBL" id="MBP2031340.1"/>
    </source>
</evidence>
<evidence type="ECO:0000256" key="6">
    <source>
        <dbReference type="ARBA" id="ARBA00022989"/>
    </source>
</evidence>
<dbReference type="PRINTS" id="PR00260">
    <property type="entry name" value="CHEMTRNSDUCR"/>
</dbReference>
<evidence type="ECO:0000256" key="1">
    <source>
        <dbReference type="ARBA" id="ARBA00004429"/>
    </source>
</evidence>
<keyword evidence="7 12" id="KW-0472">Membrane</keyword>
<dbReference type="PROSITE" id="PS50885">
    <property type="entry name" value="HAMP"/>
    <property type="match status" value="1"/>
</dbReference>
<evidence type="ECO:0000256" key="8">
    <source>
        <dbReference type="ARBA" id="ARBA00023224"/>
    </source>
</evidence>
<dbReference type="CDD" id="cd06225">
    <property type="entry name" value="HAMP"/>
    <property type="match status" value="1"/>
</dbReference>
<keyword evidence="8 10" id="KW-0807">Transducer</keyword>
<dbReference type="Pfam" id="PF00672">
    <property type="entry name" value="HAMP"/>
    <property type="match status" value="1"/>
</dbReference>
<dbReference type="InterPro" id="IPR004090">
    <property type="entry name" value="Chemotax_Me-accpt_rcpt"/>
</dbReference>
<dbReference type="EMBL" id="JAGGLM010000001">
    <property type="protein sequence ID" value="MBP2031340.1"/>
    <property type="molecule type" value="Genomic_DNA"/>
</dbReference>
<dbReference type="InterPro" id="IPR003660">
    <property type="entry name" value="HAMP_dom"/>
</dbReference>
<comment type="similarity">
    <text evidence="9">Belongs to the methyl-accepting chemotaxis (MCP) protein family.</text>
</comment>
<evidence type="ECO:0000259" key="14">
    <source>
        <dbReference type="PROSITE" id="PS50192"/>
    </source>
</evidence>
<dbReference type="SMART" id="SM00283">
    <property type="entry name" value="MA"/>
    <property type="match status" value="1"/>
</dbReference>
<feature type="domain" description="HAMP" evidence="15">
    <location>
        <begin position="311"/>
        <end position="363"/>
    </location>
</feature>
<feature type="domain" description="Methyl-accepting transducer" evidence="13">
    <location>
        <begin position="382"/>
        <end position="633"/>
    </location>
</feature>
<keyword evidence="5 12" id="KW-0812">Transmembrane</keyword>
<evidence type="ECO:0000259" key="15">
    <source>
        <dbReference type="PROSITE" id="PS50885"/>
    </source>
</evidence>
<dbReference type="PROSITE" id="PS50111">
    <property type="entry name" value="CHEMOTAXIS_TRANSDUC_2"/>
    <property type="match status" value="1"/>
</dbReference>
<evidence type="ECO:0000256" key="9">
    <source>
        <dbReference type="ARBA" id="ARBA00029447"/>
    </source>
</evidence>
<dbReference type="RefSeq" id="WP_209700314.1">
    <property type="nucleotide sequence ID" value="NZ_JAGGLM010000001.1"/>
</dbReference>
<dbReference type="InterPro" id="IPR004089">
    <property type="entry name" value="MCPsignal_dom"/>
</dbReference>
<feature type="transmembrane region" description="Helical" evidence="12">
    <location>
        <begin position="288"/>
        <end position="309"/>
    </location>
</feature>
<dbReference type="SUPFAM" id="SSF58104">
    <property type="entry name" value="Methyl-accepting chemotaxis protein (MCP) signaling domain"/>
    <property type="match status" value="1"/>
</dbReference>